<name>A0A3B0UWC1_9ZZZZ</name>
<dbReference type="GO" id="GO:0046872">
    <property type="term" value="F:metal ion binding"/>
    <property type="evidence" value="ECO:0007669"/>
    <property type="project" value="UniProtKB-KW"/>
</dbReference>
<dbReference type="PROSITE" id="PS51296">
    <property type="entry name" value="RIESKE"/>
    <property type="match status" value="1"/>
</dbReference>
<dbReference type="InterPro" id="IPR036922">
    <property type="entry name" value="Rieske_2Fe-2S_sf"/>
</dbReference>
<dbReference type="Pfam" id="PF00355">
    <property type="entry name" value="Rieske"/>
    <property type="match status" value="1"/>
</dbReference>
<evidence type="ECO:0000256" key="1">
    <source>
        <dbReference type="ARBA" id="ARBA00022714"/>
    </source>
</evidence>
<keyword evidence="3" id="KW-0408">Iron</keyword>
<accession>A0A3B0UWC1</accession>
<proteinExistence type="predicted"/>
<sequence length="78" mass="8879">MIFRVNGRYHAIRDVCPHAGYSLADGQLDDTVITCPQHSSRFDVCTGEHVRDPSDYPIQIYKALEKDGDLFVEIPRQT</sequence>
<reference evidence="7" key="1">
    <citation type="submission" date="2018-06" db="EMBL/GenBank/DDBJ databases">
        <authorList>
            <person name="Zhirakovskaya E."/>
        </authorList>
    </citation>
    <scope>NUCLEOTIDE SEQUENCE</scope>
</reference>
<gene>
    <name evidence="7" type="ORF">MNBD_CHLOROFLEXI01-4009</name>
</gene>
<dbReference type="AlphaFoldDB" id="A0A3B0UWC1"/>
<comment type="cofactor">
    <cofactor evidence="5">
        <name>[2Fe-2S] cluster</name>
        <dbReference type="ChEBI" id="CHEBI:190135"/>
    </cofactor>
</comment>
<evidence type="ECO:0000256" key="4">
    <source>
        <dbReference type="ARBA" id="ARBA00023014"/>
    </source>
</evidence>
<keyword evidence="1" id="KW-0001">2Fe-2S</keyword>
<evidence type="ECO:0000313" key="7">
    <source>
        <dbReference type="EMBL" id="VAW35241.1"/>
    </source>
</evidence>
<dbReference type="PANTHER" id="PTHR21496:SF0">
    <property type="entry name" value="RIESKE DOMAIN-CONTAINING PROTEIN"/>
    <property type="match status" value="1"/>
</dbReference>
<evidence type="ECO:0000256" key="2">
    <source>
        <dbReference type="ARBA" id="ARBA00022723"/>
    </source>
</evidence>
<organism evidence="7">
    <name type="scientific">hydrothermal vent metagenome</name>
    <dbReference type="NCBI Taxonomy" id="652676"/>
    <lineage>
        <taxon>unclassified sequences</taxon>
        <taxon>metagenomes</taxon>
        <taxon>ecological metagenomes</taxon>
    </lineage>
</organism>
<evidence type="ECO:0000259" key="6">
    <source>
        <dbReference type="PROSITE" id="PS51296"/>
    </source>
</evidence>
<dbReference type="GO" id="GO:0051537">
    <property type="term" value="F:2 iron, 2 sulfur cluster binding"/>
    <property type="evidence" value="ECO:0007669"/>
    <property type="project" value="UniProtKB-KW"/>
</dbReference>
<dbReference type="PANTHER" id="PTHR21496">
    <property type="entry name" value="FERREDOXIN-RELATED"/>
    <property type="match status" value="1"/>
</dbReference>
<dbReference type="EMBL" id="UOEU01000578">
    <property type="protein sequence ID" value="VAW35241.1"/>
    <property type="molecule type" value="Genomic_DNA"/>
</dbReference>
<dbReference type="SUPFAM" id="SSF50022">
    <property type="entry name" value="ISP domain"/>
    <property type="match status" value="1"/>
</dbReference>
<dbReference type="InterPro" id="IPR017941">
    <property type="entry name" value="Rieske_2Fe-2S"/>
</dbReference>
<evidence type="ECO:0000256" key="3">
    <source>
        <dbReference type="ARBA" id="ARBA00023004"/>
    </source>
</evidence>
<protein>
    <recommendedName>
        <fullName evidence="6">Rieske domain-containing protein</fullName>
    </recommendedName>
</protein>
<evidence type="ECO:0000256" key="5">
    <source>
        <dbReference type="ARBA" id="ARBA00034078"/>
    </source>
</evidence>
<feature type="domain" description="Rieske" evidence="6">
    <location>
        <begin position="1"/>
        <end position="72"/>
    </location>
</feature>
<dbReference type="Gene3D" id="2.102.10.10">
    <property type="entry name" value="Rieske [2Fe-2S] iron-sulphur domain"/>
    <property type="match status" value="1"/>
</dbReference>
<keyword evidence="4" id="KW-0411">Iron-sulfur</keyword>
<keyword evidence="2" id="KW-0479">Metal-binding</keyword>